<proteinExistence type="predicted"/>
<dbReference type="Proteomes" id="UP000290565">
    <property type="component" value="Unassembled WGS sequence"/>
</dbReference>
<protein>
    <submittedName>
        <fullName evidence="1">Uncharacterized protein</fullName>
    </submittedName>
</protein>
<comment type="caution">
    <text evidence="1">The sequence shown here is derived from an EMBL/GenBank/DDBJ whole genome shotgun (WGS) entry which is preliminary data.</text>
</comment>
<dbReference type="AlphaFoldDB" id="A0A4Q0S8J2"/>
<name>A0A4Q0S8J2_9BRAD</name>
<reference evidence="1 2" key="1">
    <citation type="submission" date="2015-04" db="EMBL/GenBank/DDBJ databases">
        <title>Comparative genomics of rhizobia nodulating Arachis hypogaea in China.</title>
        <authorList>
            <person name="Li Y."/>
        </authorList>
    </citation>
    <scope>NUCLEOTIDE SEQUENCE [LARGE SCALE GENOMIC DNA]</scope>
    <source>
        <strain evidence="1 2">CCBAU 51787</strain>
    </source>
</reference>
<organism evidence="1 2">
    <name type="scientific">Bradyrhizobium zhanjiangense</name>
    <dbReference type="NCBI Taxonomy" id="1325107"/>
    <lineage>
        <taxon>Bacteria</taxon>
        <taxon>Pseudomonadati</taxon>
        <taxon>Pseudomonadota</taxon>
        <taxon>Alphaproteobacteria</taxon>
        <taxon>Hyphomicrobiales</taxon>
        <taxon>Nitrobacteraceae</taxon>
        <taxon>Bradyrhizobium</taxon>
    </lineage>
</organism>
<evidence type="ECO:0000313" key="2">
    <source>
        <dbReference type="Proteomes" id="UP000290565"/>
    </source>
</evidence>
<gene>
    <name evidence="1" type="ORF">XH94_30715</name>
</gene>
<dbReference type="EMBL" id="LBJM01000085">
    <property type="protein sequence ID" value="RXH33245.1"/>
    <property type="molecule type" value="Genomic_DNA"/>
</dbReference>
<accession>A0A4Q0S8J2</accession>
<evidence type="ECO:0000313" key="1">
    <source>
        <dbReference type="EMBL" id="RXH33245.1"/>
    </source>
</evidence>
<sequence>MRKKGMSSGATLDGLVERSIAIETITQEEVVAMADISLDSHPSHLTRHMQRQMAWAGASSTAHCW</sequence>